<evidence type="ECO:0000313" key="1">
    <source>
        <dbReference type="EMBL" id="KKL54955.1"/>
    </source>
</evidence>
<protein>
    <submittedName>
        <fullName evidence="1">Uncharacterized protein</fullName>
    </submittedName>
</protein>
<organism evidence="1">
    <name type="scientific">marine sediment metagenome</name>
    <dbReference type="NCBI Taxonomy" id="412755"/>
    <lineage>
        <taxon>unclassified sequences</taxon>
        <taxon>metagenomes</taxon>
        <taxon>ecological metagenomes</taxon>
    </lineage>
</organism>
<accession>A0A0F9FCA4</accession>
<reference evidence="1" key="1">
    <citation type="journal article" date="2015" name="Nature">
        <title>Complex archaea that bridge the gap between prokaryotes and eukaryotes.</title>
        <authorList>
            <person name="Spang A."/>
            <person name="Saw J.H."/>
            <person name="Jorgensen S.L."/>
            <person name="Zaremba-Niedzwiedzka K."/>
            <person name="Martijn J."/>
            <person name="Lind A.E."/>
            <person name="van Eijk R."/>
            <person name="Schleper C."/>
            <person name="Guy L."/>
            <person name="Ettema T.J."/>
        </authorList>
    </citation>
    <scope>NUCLEOTIDE SEQUENCE</scope>
</reference>
<comment type="caution">
    <text evidence="1">The sequence shown here is derived from an EMBL/GenBank/DDBJ whole genome shotgun (WGS) entry which is preliminary data.</text>
</comment>
<dbReference type="AlphaFoldDB" id="A0A0F9FCA4"/>
<gene>
    <name evidence="1" type="ORF">LCGC14_2260260</name>
</gene>
<name>A0A0F9FCA4_9ZZZZ</name>
<proteinExistence type="predicted"/>
<dbReference type="EMBL" id="LAZR01031013">
    <property type="protein sequence ID" value="KKL54955.1"/>
    <property type="molecule type" value="Genomic_DNA"/>
</dbReference>
<sequence>MSFGASGKLAESLVYFSWKGISSVRQYIIPANPQSAGQGDIRLVIGGTGKAAGKNVVDSAYHGQMKTLDVIPAQQTKQSYLVQYIKDNFLGGSGATMTANYVAELAAVTGHTAYTSFAAGADALTLTDTDIPYASIDPFEKELGLYLLASAAIALGFTGSPYTKTLSAWTATQIDKLTGHLTS</sequence>